<feature type="compositionally biased region" description="Basic and acidic residues" evidence="1">
    <location>
        <begin position="91"/>
        <end position="130"/>
    </location>
</feature>
<sequence length="177" mass="19860">MPRSSRHKSSKHYSREGREREYSDSEKDPGLKEKKGKDDGGGNGSSRHVKESTSGEKRKLESKSVDIAKDSVGTATVIDEYAPSSSKKRKEKVDDDRWTGGDNEHELSKSETKEMKSASDSRRSSRRDENTTPGFDADEGKRSGSKVESKAYRSDRKERSEKEGASERARKGEKVRD</sequence>
<feature type="compositionally biased region" description="Basic residues" evidence="1">
    <location>
        <begin position="1"/>
        <end position="12"/>
    </location>
</feature>
<organism evidence="2">
    <name type="scientific">Opuntia streptacantha</name>
    <name type="common">Prickly pear cactus</name>
    <name type="synonym">Opuntia cardona</name>
    <dbReference type="NCBI Taxonomy" id="393608"/>
    <lineage>
        <taxon>Eukaryota</taxon>
        <taxon>Viridiplantae</taxon>
        <taxon>Streptophyta</taxon>
        <taxon>Embryophyta</taxon>
        <taxon>Tracheophyta</taxon>
        <taxon>Spermatophyta</taxon>
        <taxon>Magnoliopsida</taxon>
        <taxon>eudicotyledons</taxon>
        <taxon>Gunneridae</taxon>
        <taxon>Pentapetalae</taxon>
        <taxon>Caryophyllales</taxon>
        <taxon>Cactineae</taxon>
        <taxon>Cactaceae</taxon>
        <taxon>Opuntioideae</taxon>
        <taxon>Opuntia</taxon>
    </lineage>
</organism>
<reference evidence="2" key="1">
    <citation type="journal article" date="2013" name="J. Plant Res.">
        <title>Effect of fungi and light on seed germination of three Opuntia species from semiarid lands of central Mexico.</title>
        <authorList>
            <person name="Delgado-Sanchez P."/>
            <person name="Jimenez-Bremont J.F."/>
            <person name="Guerrero-Gonzalez Mde L."/>
            <person name="Flores J."/>
        </authorList>
    </citation>
    <scope>NUCLEOTIDE SEQUENCE</scope>
    <source>
        <tissue evidence="2">Cladode</tissue>
    </source>
</reference>
<feature type="compositionally biased region" description="Basic and acidic residues" evidence="1">
    <location>
        <begin position="138"/>
        <end position="177"/>
    </location>
</feature>
<reference evidence="2" key="2">
    <citation type="submission" date="2020-07" db="EMBL/GenBank/DDBJ databases">
        <authorList>
            <person name="Vera ALvarez R."/>
            <person name="Arias-Moreno D.M."/>
            <person name="Jimenez-Jacinto V."/>
            <person name="Jimenez-Bremont J.F."/>
            <person name="Swaminathan K."/>
            <person name="Moose S.P."/>
            <person name="Guerrero-Gonzalez M.L."/>
            <person name="Marino-Ramirez L."/>
            <person name="Landsman D."/>
            <person name="Rodriguez-Kessler M."/>
            <person name="Delgado-Sanchez P."/>
        </authorList>
    </citation>
    <scope>NUCLEOTIDE SEQUENCE</scope>
    <source>
        <tissue evidence="2">Cladode</tissue>
    </source>
</reference>
<feature type="compositionally biased region" description="Basic and acidic residues" evidence="1">
    <location>
        <begin position="13"/>
        <end position="40"/>
    </location>
</feature>
<evidence type="ECO:0000256" key="1">
    <source>
        <dbReference type="SAM" id="MobiDB-lite"/>
    </source>
</evidence>
<dbReference type="AlphaFoldDB" id="A0A7C9A988"/>
<evidence type="ECO:0000313" key="2">
    <source>
        <dbReference type="EMBL" id="MBA4661090.1"/>
    </source>
</evidence>
<protein>
    <submittedName>
        <fullName evidence="2">Uncharacterized protein</fullName>
    </submittedName>
</protein>
<dbReference type="PANTHER" id="PTHR34837">
    <property type="entry name" value="OS05G0595500 PROTEIN"/>
    <property type="match status" value="1"/>
</dbReference>
<name>A0A7C9A988_OPUST</name>
<dbReference type="EMBL" id="GISG01210773">
    <property type="protein sequence ID" value="MBA4661090.1"/>
    <property type="molecule type" value="Transcribed_RNA"/>
</dbReference>
<feature type="region of interest" description="Disordered" evidence="1">
    <location>
        <begin position="1"/>
        <end position="177"/>
    </location>
</feature>
<proteinExistence type="predicted"/>
<accession>A0A7C9A988</accession>
<feature type="compositionally biased region" description="Basic and acidic residues" evidence="1">
    <location>
        <begin position="48"/>
        <end position="69"/>
    </location>
</feature>
<dbReference type="PANTHER" id="PTHR34837:SF1">
    <property type="entry name" value="LOW PROTEIN: ZINC FINGER CCCH DOMAIN PROTEIN"/>
    <property type="match status" value="1"/>
</dbReference>